<sequence length="254" mass="25803">MQDVMKKRIVGAVVLVIIGVLIPLLLARCLNGGDGATQSMRVYEITPEGEARRAGEGEGQQADAADEARGAGGDATGDGSGDAQSAPPPEPVSPESDADATAAGEAEPDEPQPESTPTPELPPEPAADTQTASAPDGPSDAAPEAEADSEPEPPEAGAADAESTASEGGALRRDSAPAGGGWVVQVASFRQESNAQGVADALSGDFDAYYRAGDVDGTTYYRVRVGPFESEDAARAAASTLRSQGRSALVQRNR</sequence>
<feature type="compositionally biased region" description="Low complexity" evidence="1">
    <location>
        <begin position="132"/>
        <end position="142"/>
    </location>
</feature>
<evidence type="ECO:0000313" key="4">
    <source>
        <dbReference type="Proteomes" id="UP000283993"/>
    </source>
</evidence>
<feature type="region of interest" description="Disordered" evidence="1">
    <location>
        <begin position="48"/>
        <end position="178"/>
    </location>
</feature>
<dbReference type="PANTHER" id="PTHR38687">
    <property type="entry name" value="CELL DIVISION PROTEIN DEDD-RELATED"/>
    <property type="match status" value="1"/>
</dbReference>
<feature type="compositionally biased region" description="Gly residues" evidence="1">
    <location>
        <begin position="70"/>
        <end position="80"/>
    </location>
</feature>
<evidence type="ECO:0000313" key="3">
    <source>
        <dbReference type="EMBL" id="ROO27416.1"/>
    </source>
</evidence>
<accession>A0A423PP63</accession>
<dbReference type="SUPFAM" id="SSF110997">
    <property type="entry name" value="Sporulation related repeat"/>
    <property type="match status" value="1"/>
</dbReference>
<reference evidence="3 4" key="1">
    <citation type="submission" date="2013-10" db="EMBL/GenBank/DDBJ databases">
        <title>Salinisphaera orenii MK-B5 Genome Sequencing.</title>
        <authorList>
            <person name="Lai Q."/>
            <person name="Li C."/>
            <person name="Shao Z."/>
        </authorList>
    </citation>
    <scope>NUCLEOTIDE SEQUENCE [LARGE SCALE GENOMIC DNA]</scope>
    <source>
        <strain evidence="3 4">MK-B5</strain>
    </source>
</reference>
<dbReference type="Proteomes" id="UP000283993">
    <property type="component" value="Unassembled WGS sequence"/>
</dbReference>
<dbReference type="Pfam" id="PF05036">
    <property type="entry name" value="SPOR"/>
    <property type="match status" value="1"/>
</dbReference>
<dbReference type="InterPro" id="IPR007730">
    <property type="entry name" value="SPOR-like_dom"/>
</dbReference>
<feature type="compositionally biased region" description="Pro residues" evidence="1">
    <location>
        <begin position="114"/>
        <end position="125"/>
    </location>
</feature>
<gene>
    <name evidence="3" type="ORF">SAOR_08605</name>
</gene>
<dbReference type="InterPro" id="IPR052521">
    <property type="entry name" value="Cell_div_SPOR-domain"/>
</dbReference>
<dbReference type="InterPro" id="IPR036680">
    <property type="entry name" value="SPOR-like_sf"/>
</dbReference>
<feature type="compositionally biased region" description="Acidic residues" evidence="1">
    <location>
        <begin position="143"/>
        <end position="153"/>
    </location>
</feature>
<proteinExistence type="predicted"/>
<feature type="domain" description="SPOR" evidence="2">
    <location>
        <begin position="176"/>
        <end position="254"/>
    </location>
</feature>
<dbReference type="GO" id="GO:0032506">
    <property type="term" value="P:cytokinetic process"/>
    <property type="evidence" value="ECO:0007669"/>
    <property type="project" value="TreeGrafter"/>
</dbReference>
<dbReference type="GO" id="GO:0042834">
    <property type="term" value="F:peptidoglycan binding"/>
    <property type="evidence" value="ECO:0007669"/>
    <property type="project" value="InterPro"/>
</dbReference>
<dbReference type="AlphaFoldDB" id="A0A423PP63"/>
<protein>
    <recommendedName>
        <fullName evidence="2">SPOR domain-containing protein</fullName>
    </recommendedName>
</protein>
<dbReference type="GO" id="GO:0030428">
    <property type="term" value="C:cell septum"/>
    <property type="evidence" value="ECO:0007669"/>
    <property type="project" value="TreeGrafter"/>
</dbReference>
<dbReference type="PROSITE" id="PS51724">
    <property type="entry name" value="SPOR"/>
    <property type="match status" value="1"/>
</dbReference>
<comment type="caution">
    <text evidence="3">The sequence shown here is derived from an EMBL/GenBank/DDBJ whole genome shotgun (WGS) entry which is preliminary data.</text>
</comment>
<name>A0A423PP63_9GAMM</name>
<dbReference type="GO" id="GO:0032153">
    <property type="term" value="C:cell division site"/>
    <property type="evidence" value="ECO:0007669"/>
    <property type="project" value="TreeGrafter"/>
</dbReference>
<evidence type="ECO:0000256" key="1">
    <source>
        <dbReference type="SAM" id="MobiDB-lite"/>
    </source>
</evidence>
<organism evidence="3 4">
    <name type="scientific">Salinisphaera orenii MK-B5</name>
    <dbReference type="NCBI Taxonomy" id="856730"/>
    <lineage>
        <taxon>Bacteria</taxon>
        <taxon>Pseudomonadati</taxon>
        <taxon>Pseudomonadota</taxon>
        <taxon>Gammaproteobacteria</taxon>
        <taxon>Salinisphaerales</taxon>
        <taxon>Salinisphaeraceae</taxon>
        <taxon>Salinisphaera</taxon>
    </lineage>
</organism>
<keyword evidence="4" id="KW-1185">Reference proteome</keyword>
<evidence type="ECO:0000259" key="2">
    <source>
        <dbReference type="PROSITE" id="PS51724"/>
    </source>
</evidence>
<dbReference type="EMBL" id="AYKH01000013">
    <property type="protein sequence ID" value="ROO27416.1"/>
    <property type="molecule type" value="Genomic_DNA"/>
</dbReference>
<dbReference type="Gene3D" id="3.30.70.1070">
    <property type="entry name" value="Sporulation related repeat"/>
    <property type="match status" value="1"/>
</dbReference>
<dbReference type="PANTHER" id="PTHR38687:SF1">
    <property type="entry name" value="CELL DIVISION PROTEIN DEDD"/>
    <property type="match status" value="1"/>
</dbReference>